<reference evidence="5 6" key="1">
    <citation type="submission" date="2024-05" db="EMBL/GenBank/DDBJ databases">
        <title>Microbispora sp.ZYX-F-249.</title>
        <authorList>
            <person name="Xie H."/>
        </authorList>
    </citation>
    <scope>NUCLEOTIDE SEQUENCE [LARGE SCALE GENOMIC DNA]</scope>
    <source>
        <strain evidence="5 6">ZYX-F-249</strain>
    </source>
</reference>
<evidence type="ECO:0000313" key="5">
    <source>
        <dbReference type="EMBL" id="MEN3540505.1"/>
    </source>
</evidence>
<dbReference type="Proteomes" id="UP001447516">
    <property type="component" value="Unassembled WGS sequence"/>
</dbReference>
<dbReference type="RefSeq" id="WP_346230360.1">
    <property type="nucleotide sequence ID" value="NZ_JBDJAW010000051.1"/>
</dbReference>
<organism evidence="5 6">
    <name type="scientific">Microbispora maris</name>
    <dbReference type="NCBI Taxonomy" id="3144104"/>
    <lineage>
        <taxon>Bacteria</taxon>
        <taxon>Bacillati</taxon>
        <taxon>Actinomycetota</taxon>
        <taxon>Actinomycetes</taxon>
        <taxon>Streptosporangiales</taxon>
        <taxon>Streptosporangiaceae</taxon>
        <taxon>Microbispora</taxon>
    </lineage>
</organism>
<dbReference type="Pfam" id="PF00356">
    <property type="entry name" value="LacI"/>
    <property type="match status" value="1"/>
</dbReference>
<evidence type="ECO:0000256" key="1">
    <source>
        <dbReference type="ARBA" id="ARBA00023015"/>
    </source>
</evidence>
<keyword evidence="6" id="KW-1185">Reference proteome</keyword>
<sequence>MTMRLADIAAQAGVSEATVSRVLNGKPGVAPGTRQAVLTALDVLGFERPPKLRQQNTGLIGLILPELNNPIFPAFAQVIENALVLSGYTAVLCTQTPGGIAEDDYTDLLLERGVSGIIFVSGLHADSRSDRSRYLRLIELGLPMVLINGYRPDIDAHFISNDDAAALDMAVSHLASLGHRRIGLAVGQERFVPTIRKTNGFRRAMAEYAGVADTAELVVNTLYTVEGGQSAAQQLLDRGCTAICCGSDIMAIGAIRGIRQAGLRVPEDVSVVGFDDSPMTAYLDPPLTTIRQPVRDMGLAAVASLLDEIRGLPAPRTELLHRPELVVRRSTAPVPAKLPAAG</sequence>
<proteinExistence type="predicted"/>
<evidence type="ECO:0000256" key="3">
    <source>
        <dbReference type="ARBA" id="ARBA00023163"/>
    </source>
</evidence>
<dbReference type="SUPFAM" id="SSF53822">
    <property type="entry name" value="Periplasmic binding protein-like I"/>
    <property type="match status" value="1"/>
</dbReference>
<dbReference type="InterPro" id="IPR028082">
    <property type="entry name" value="Peripla_BP_I"/>
</dbReference>
<dbReference type="InterPro" id="IPR046335">
    <property type="entry name" value="LacI/GalR-like_sensor"/>
</dbReference>
<dbReference type="Gene3D" id="1.10.260.40">
    <property type="entry name" value="lambda repressor-like DNA-binding domains"/>
    <property type="match status" value="1"/>
</dbReference>
<dbReference type="PRINTS" id="PR00036">
    <property type="entry name" value="HTHLACI"/>
</dbReference>
<comment type="caution">
    <text evidence="5">The sequence shown here is derived from an EMBL/GenBank/DDBJ whole genome shotgun (WGS) entry which is preliminary data.</text>
</comment>
<dbReference type="Pfam" id="PF13377">
    <property type="entry name" value="Peripla_BP_3"/>
    <property type="match status" value="1"/>
</dbReference>
<evidence type="ECO:0000259" key="4">
    <source>
        <dbReference type="PROSITE" id="PS50932"/>
    </source>
</evidence>
<dbReference type="PANTHER" id="PTHR30146">
    <property type="entry name" value="LACI-RELATED TRANSCRIPTIONAL REPRESSOR"/>
    <property type="match status" value="1"/>
</dbReference>
<keyword evidence="1" id="KW-0805">Transcription regulation</keyword>
<dbReference type="PANTHER" id="PTHR30146:SF153">
    <property type="entry name" value="LACTOSE OPERON REPRESSOR"/>
    <property type="match status" value="1"/>
</dbReference>
<dbReference type="PROSITE" id="PS00356">
    <property type="entry name" value="HTH_LACI_1"/>
    <property type="match status" value="1"/>
</dbReference>
<dbReference type="InterPro" id="IPR000843">
    <property type="entry name" value="HTH_LacI"/>
</dbReference>
<dbReference type="GO" id="GO:0003677">
    <property type="term" value="F:DNA binding"/>
    <property type="evidence" value="ECO:0007669"/>
    <property type="project" value="UniProtKB-KW"/>
</dbReference>
<dbReference type="InterPro" id="IPR010982">
    <property type="entry name" value="Lambda_DNA-bd_dom_sf"/>
</dbReference>
<dbReference type="CDD" id="cd06292">
    <property type="entry name" value="PBP1_AglR_RafR-like"/>
    <property type="match status" value="1"/>
</dbReference>
<evidence type="ECO:0000313" key="6">
    <source>
        <dbReference type="Proteomes" id="UP001447516"/>
    </source>
</evidence>
<dbReference type="CDD" id="cd01392">
    <property type="entry name" value="HTH_LacI"/>
    <property type="match status" value="1"/>
</dbReference>
<feature type="domain" description="HTH lacI-type" evidence="4">
    <location>
        <begin position="3"/>
        <end position="57"/>
    </location>
</feature>
<dbReference type="SUPFAM" id="SSF47413">
    <property type="entry name" value="lambda repressor-like DNA-binding domains"/>
    <property type="match status" value="1"/>
</dbReference>
<gene>
    <name evidence="5" type="ORF">AAH991_35705</name>
</gene>
<dbReference type="PROSITE" id="PS50932">
    <property type="entry name" value="HTH_LACI_2"/>
    <property type="match status" value="1"/>
</dbReference>
<dbReference type="Gene3D" id="3.40.50.2300">
    <property type="match status" value="2"/>
</dbReference>
<dbReference type="EMBL" id="JBDJAW010000051">
    <property type="protein sequence ID" value="MEN3540505.1"/>
    <property type="molecule type" value="Genomic_DNA"/>
</dbReference>
<dbReference type="SMART" id="SM00354">
    <property type="entry name" value="HTH_LACI"/>
    <property type="match status" value="1"/>
</dbReference>
<keyword evidence="3" id="KW-0804">Transcription</keyword>
<evidence type="ECO:0000256" key="2">
    <source>
        <dbReference type="ARBA" id="ARBA00023125"/>
    </source>
</evidence>
<name>A0ABV0AZ06_9ACTN</name>
<accession>A0ABV0AZ06</accession>
<protein>
    <submittedName>
        <fullName evidence="5">LacI family DNA-binding transcriptional regulator</fullName>
    </submittedName>
</protein>
<keyword evidence="2 5" id="KW-0238">DNA-binding</keyword>